<dbReference type="EnsemblPlants" id="Solyc08g075357.1.1">
    <property type="protein sequence ID" value="Solyc08g075357.1.1"/>
    <property type="gene ID" value="Solyc08g075357.1"/>
</dbReference>
<dbReference type="AlphaFoldDB" id="A0A3Q7HR47"/>
<evidence type="ECO:0000256" key="1">
    <source>
        <dbReference type="SAM" id="SignalP"/>
    </source>
</evidence>
<evidence type="ECO:0000313" key="3">
    <source>
        <dbReference type="Proteomes" id="UP000004994"/>
    </source>
</evidence>
<feature type="signal peptide" evidence="1">
    <location>
        <begin position="1"/>
        <end position="25"/>
    </location>
</feature>
<dbReference type="Proteomes" id="UP000004994">
    <property type="component" value="Chromosome 8"/>
</dbReference>
<organism evidence="2">
    <name type="scientific">Solanum lycopersicum</name>
    <name type="common">Tomato</name>
    <name type="synonym">Lycopersicon esculentum</name>
    <dbReference type="NCBI Taxonomy" id="4081"/>
    <lineage>
        <taxon>Eukaryota</taxon>
        <taxon>Viridiplantae</taxon>
        <taxon>Streptophyta</taxon>
        <taxon>Embryophyta</taxon>
        <taxon>Tracheophyta</taxon>
        <taxon>Spermatophyta</taxon>
        <taxon>Magnoliopsida</taxon>
        <taxon>eudicotyledons</taxon>
        <taxon>Gunneridae</taxon>
        <taxon>Pentapetalae</taxon>
        <taxon>asterids</taxon>
        <taxon>lamiids</taxon>
        <taxon>Solanales</taxon>
        <taxon>Solanaceae</taxon>
        <taxon>Solanoideae</taxon>
        <taxon>Solaneae</taxon>
        <taxon>Solanum</taxon>
        <taxon>Solanum subgen. Lycopersicon</taxon>
    </lineage>
</organism>
<dbReference type="InParanoid" id="A0A3Q7HR47"/>
<proteinExistence type="predicted"/>
<name>A0A3Q7HR47_SOLLC</name>
<reference evidence="2" key="1">
    <citation type="journal article" date="2012" name="Nature">
        <title>The tomato genome sequence provides insights into fleshy fruit evolution.</title>
        <authorList>
            <consortium name="Tomato Genome Consortium"/>
        </authorList>
    </citation>
    <scope>NUCLEOTIDE SEQUENCE [LARGE SCALE GENOMIC DNA]</scope>
    <source>
        <strain evidence="2">cv. Heinz 1706</strain>
    </source>
</reference>
<keyword evidence="1" id="KW-0732">Signal</keyword>
<accession>A0A3Q7HR47</accession>
<sequence length="78" mass="8902">MNMLTFKVILIFNFLFISQFQYRYAAIPCQTVADCNINCGSKGTPICKNNTCFCNRCDLYPPDDLIVDDESSFISKNN</sequence>
<protein>
    <submittedName>
        <fullName evidence="2">Uncharacterized protein</fullName>
    </submittedName>
</protein>
<reference evidence="2" key="2">
    <citation type="submission" date="2019-01" db="UniProtKB">
        <authorList>
            <consortium name="EnsemblPlants"/>
        </authorList>
    </citation>
    <scope>IDENTIFICATION</scope>
    <source>
        <strain evidence="2">cv. Heinz 1706</strain>
    </source>
</reference>
<feature type="chain" id="PRO_5018665610" evidence="1">
    <location>
        <begin position="26"/>
        <end position="78"/>
    </location>
</feature>
<dbReference type="Gramene" id="Solyc08g075357.1.1">
    <property type="protein sequence ID" value="Solyc08g075357.1.1"/>
    <property type="gene ID" value="Solyc08g075357.1"/>
</dbReference>
<keyword evidence="3" id="KW-1185">Reference proteome</keyword>
<evidence type="ECO:0000313" key="2">
    <source>
        <dbReference type="EnsemblPlants" id="Solyc08g075357.1.1"/>
    </source>
</evidence>